<dbReference type="Proteomes" id="UP000019364">
    <property type="component" value="Unassembled WGS sequence"/>
</dbReference>
<feature type="domain" description="General stress protein 17M-like" evidence="1">
    <location>
        <begin position="5"/>
        <end position="71"/>
    </location>
</feature>
<comment type="caution">
    <text evidence="2">The sequence shown here is derived from an EMBL/GenBank/DDBJ whole genome shotgun (WGS) entry which is preliminary data.</text>
</comment>
<proteinExistence type="predicted"/>
<reference evidence="2 3" key="1">
    <citation type="journal article" date="2014" name="Genome Announc.">
        <title>Draft Genome Sequence of Paenibacillus pini JCM 16418T, Isolated from the Rhizosphere of Pine Tree.</title>
        <authorList>
            <person name="Yuki M."/>
            <person name="Oshima K."/>
            <person name="Suda W."/>
            <person name="Oshida Y."/>
            <person name="Kitamura K."/>
            <person name="Iida Y."/>
            <person name="Hattori M."/>
            <person name="Ohkuma M."/>
        </authorList>
    </citation>
    <scope>NUCLEOTIDE SEQUENCE [LARGE SCALE GENOMIC DNA]</scope>
    <source>
        <strain evidence="2 3">JCM 16418</strain>
    </source>
</reference>
<evidence type="ECO:0000259" key="1">
    <source>
        <dbReference type="Pfam" id="PF11181"/>
    </source>
</evidence>
<dbReference type="PANTHER" id="PTHR36109">
    <property type="entry name" value="MEMBRANE PROTEIN-RELATED"/>
    <property type="match status" value="1"/>
</dbReference>
<dbReference type="PANTHER" id="PTHR36109:SF2">
    <property type="entry name" value="MEMBRANE PROTEIN"/>
    <property type="match status" value="1"/>
</dbReference>
<dbReference type="STRING" id="1236976.JCM16418_1116"/>
<accession>W7YRD4</accession>
<dbReference type="EMBL" id="BAVZ01000002">
    <property type="protein sequence ID" value="GAF07126.1"/>
    <property type="molecule type" value="Genomic_DNA"/>
</dbReference>
<dbReference type="OrthoDB" id="2608045at2"/>
<dbReference type="eggNOG" id="ENOG50305UY">
    <property type="taxonomic scope" value="Bacteria"/>
</dbReference>
<dbReference type="Pfam" id="PF11181">
    <property type="entry name" value="YflT"/>
    <property type="match status" value="1"/>
</dbReference>
<name>W7YRD4_9BACL</name>
<evidence type="ECO:0000313" key="2">
    <source>
        <dbReference type="EMBL" id="GAF07126.1"/>
    </source>
</evidence>
<dbReference type="InterPro" id="IPR025889">
    <property type="entry name" value="GSP17M-like_dom"/>
</dbReference>
<gene>
    <name evidence="2" type="ORF">JCM16418_1116</name>
</gene>
<evidence type="ECO:0000313" key="3">
    <source>
        <dbReference type="Proteomes" id="UP000019364"/>
    </source>
</evidence>
<dbReference type="RefSeq" id="WP_036646768.1">
    <property type="nucleotide sequence ID" value="NZ_BAVZ01000002.1"/>
</dbReference>
<protein>
    <recommendedName>
        <fullName evidence="1">General stress protein 17M-like domain-containing protein</fullName>
    </recommendedName>
</protein>
<dbReference type="AlphaFoldDB" id="W7YRD4"/>
<sequence length="158" mass="17062">MAQLLVAIFKTRQDTALAIQDLEEAGYHKKDISLLGKNKLDLVMICHDAGLKEPKAGVGNTGVFGEVKNIISSLEIGSQITWAVGPAVPKLAGATIGTDADELVVGLIGLGIPQKDAEQYEDHLIKERIILMMESTLEQSKELLEILESHDCIGLNET</sequence>
<dbReference type="InterPro" id="IPR052948">
    <property type="entry name" value="Low_temp-induced_all0457"/>
</dbReference>
<keyword evidence="3" id="KW-1185">Reference proteome</keyword>
<organism evidence="2 3">
    <name type="scientific">Paenibacillus pini JCM 16418</name>
    <dbReference type="NCBI Taxonomy" id="1236976"/>
    <lineage>
        <taxon>Bacteria</taxon>
        <taxon>Bacillati</taxon>
        <taxon>Bacillota</taxon>
        <taxon>Bacilli</taxon>
        <taxon>Bacillales</taxon>
        <taxon>Paenibacillaceae</taxon>
        <taxon>Paenibacillus</taxon>
    </lineage>
</organism>